<protein>
    <submittedName>
        <fullName evidence="2">Uncharacterized protein</fullName>
    </submittedName>
</protein>
<accession>A0A8H3QMK9</accession>
<dbReference type="OrthoDB" id="2438787at2759"/>
<evidence type="ECO:0000313" key="2">
    <source>
        <dbReference type="EMBL" id="GES84652.1"/>
    </source>
</evidence>
<name>A0A8H3QMK9_9GLOM</name>
<dbReference type="AlphaFoldDB" id="A0A8H3QMK9"/>
<evidence type="ECO:0000313" key="3">
    <source>
        <dbReference type="Proteomes" id="UP000615446"/>
    </source>
</evidence>
<gene>
    <name evidence="2" type="ORF">RCL2_001175800</name>
</gene>
<proteinExistence type="predicted"/>
<comment type="caution">
    <text evidence="2">The sequence shown here is derived from an EMBL/GenBank/DDBJ whole genome shotgun (WGS) entry which is preliminary data.</text>
</comment>
<sequence>MSTQEISGENSSDIPLNTNKEKGKSERKRGLIWAHFNDISTKKEGHVSFSSIIKTEYLLFIKGRVDSSQTRIDNFYEPDKIDDNAKQILCNRAVVKFFICCDAVSDFYRLQDCRKALEVLYKLNGESFCEINLKKRFNISFFLYFCKKHQETVLKTLALE</sequence>
<feature type="region of interest" description="Disordered" evidence="1">
    <location>
        <begin position="1"/>
        <end position="23"/>
    </location>
</feature>
<dbReference type="Proteomes" id="UP000615446">
    <property type="component" value="Unassembled WGS sequence"/>
</dbReference>
<feature type="compositionally biased region" description="Polar residues" evidence="1">
    <location>
        <begin position="1"/>
        <end position="18"/>
    </location>
</feature>
<organism evidence="2 3">
    <name type="scientific">Rhizophagus clarus</name>
    <dbReference type="NCBI Taxonomy" id="94130"/>
    <lineage>
        <taxon>Eukaryota</taxon>
        <taxon>Fungi</taxon>
        <taxon>Fungi incertae sedis</taxon>
        <taxon>Mucoromycota</taxon>
        <taxon>Glomeromycotina</taxon>
        <taxon>Glomeromycetes</taxon>
        <taxon>Glomerales</taxon>
        <taxon>Glomeraceae</taxon>
        <taxon>Rhizophagus</taxon>
    </lineage>
</organism>
<reference evidence="2" key="1">
    <citation type="submission" date="2019-10" db="EMBL/GenBank/DDBJ databases">
        <title>Conservation and host-specific expression of non-tandemly repeated heterogenous ribosome RNA gene in arbuscular mycorrhizal fungi.</title>
        <authorList>
            <person name="Maeda T."/>
            <person name="Kobayashi Y."/>
            <person name="Nakagawa T."/>
            <person name="Ezawa T."/>
            <person name="Yamaguchi K."/>
            <person name="Bino T."/>
            <person name="Nishimoto Y."/>
            <person name="Shigenobu S."/>
            <person name="Kawaguchi M."/>
        </authorList>
    </citation>
    <scope>NUCLEOTIDE SEQUENCE</scope>
    <source>
        <strain evidence="2">HR1</strain>
    </source>
</reference>
<dbReference type="EMBL" id="BLAL01000083">
    <property type="protein sequence ID" value="GES84652.1"/>
    <property type="molecule type" value="Genomic_DNA"/>
</dbReference>
<evidence type="ECO:0000256" key="1">
    <source>
        <dbReference type="SAM" id="MobiDB-lite"/>
    </source>
</evidence>